<dbReference type="AlphaFoldDB" id="A0A6A0AG79"/>
<evidence type="ECO:0000256" key="1">
    <source>
        <dbReference type="SAM" id="MobiDB-lite"/>
    </source>
</evidence>
<proteinExistence type="predicted"/>
<comment type="caution">
    <text evidence="2">The sequence shown here is derived from an EMBL/GenBank/DDBJ whole genome shotgun (WGS) entry which is preliminary data.</text>
</comment>
<evidence type="ECO:0000313" key="2">
    <source>
        <dbReference type="EMBL" id="GFH30857.1"/>
    </source>
</evidence>
<organism evidence="2 3">
    <name type="scientific">Haematococcus lacustris</name>
    <name type="common">Green alga</name>
    <name type="synonym">Haematococcus pluvialis</name>
    <dbReference type="NCBI Taxonomy" id="44745"/>
    <lineage>
        <taxon>Eukaryota</taxon>
        <taxon>Viridiplantae</taxon>
        <taxon>Chlorophyta</taxon>
        <taxon>core chlorophytes</taxon>
        <taxon>Chlorophyceae</taxon>
        <taxon>CS clade</taxon>
        <taxon>Chlamydomonadales</taxon>
        <taxon>Haematococcaceae</taxon>
        <taxon>Haematococcus</taxon>
    </lineage>
</organism>
<feature type="region of interest" description="Disordered" evidence="1">
    <location>
        <begin position="56"/>
        <end position="93"/>
    </location>
</feature>
<gene>
    <name evidence="2" type="ORF">HaLaN_29786</name>
</gene>
<accession>A0A6A0AG79</accession>
<evidence type="ECO:0000313" key="3">
    <source>
        <dbReference type="Proteomes" id="UP000485058"/>
    </source>
</evidence>
<dbReference type="EMBL" id="BLLF01005192">
    <property type="protein sequence ID" value="GFH30857.1"/>
    <property type="molecule type" value="Genomic_DNA"/>
</dbReference>
<dbReference type="Proteomes" id="UP000485058">
    <property type="component" value="Unassembled WGS sequence"/>
</dbReference>
<name>A0A6A0AG79_HAELA</name>
<sequence>VLFQHFFDNEEDGPQLNHVIRHKYQAAIAQYLSVAETKDLDFVRNIMTVAFSKAKGSPVQGISSPSGESPLIGTSWDGTCDTGELRGDSGNSSTRPVVAIIAKAPSTALGMGGG</sequence>
<feature type="non-terminal residue" evidence="2">
    <location>
        <position position="114"/>
    </location>
</feature>
<protein>
    <submittedName>
        <fullName evidence="2">Uncharacterized protein</fullName>
    </submittedName>
</protein>
<reference evidence="2 3" key="1">
    <citation type="submission" date="2020-02" db="EMBL/GenBank/DDBJ databases">
        <title>Draft genome sequence of Haematococcus lacustris strain NIES-144.</title>
        <authorList>
            <person name="Morimoto D."/>
            <person name="Nakagawa S."/>
            <person name="Yoshida T."/>
            <person name="Sawayama S."/>
        </authorList>
    </citation>
    <scope>NUCLEOTIDE SEQUENCE [LARGE SCALE GENOMIC DNA]</scope>
    <source>
        <strain evidence="2 3">NIES-144</strain>
    </source>
</reference>
<keyword evidence="3" id="KW-1185">Reference proteome</keyword>
<feature type="non-terminal residue" evidence="2">
    <location>
        <position position="1"/>
    </location>
</feature>